<dbReference type="InParanoid" id="D8U441"/>
<dbReference type="GeneID" id="9622478"/>
<dbReference type="AlphaFoldDB" id="D8U441"/>
<sequence length="103" mass="11137">MNASRWTEPKFVGPQGAGLTPRKAFILVKNGNVQVQVLNCNAGASPRPVFRLAGADGGAAASPQATLACDADDPSDLVCLRTRKLRYGNTFSYSRTRHFQFHT</sequence>
<evidence type="ECO:0000313" key="1">
    <source>
        <dbReference type="EMBL" id="EFJ45433.1"/>
    </source>
</evidence>
<name>D8U441_VOLCA</name>
<reference evidence="1 2" key="1">
    <citation type="journal article" date="2010" name="Science">
        <title>Genomic analysis of organismal complexity in the multicellular green alga Volvox carteri.</title>
        <authorList>
            <person name="Prochnik S.E."/>
            <person name="Umen J."/>
            <person name="Nedelcu A.M."/>
            <person name="Hallmann A."/>
            <person name="Miller S.M."/>
            <person name="Nishii I."/>
            <person name="Ferris P."/>
            <person name="Kuo A."/>
            <person name="Mitros T."/>
            <person name="Fritz-Laylin L.K."/>
            <person name="Hellsten U."/>
            <person name="Chapman J."/>
            <person name="Simakov O."/>
            <person name="Rensing S.A."/>
            <person name="Terry A."/>
            <person name="Pangilinan J."/>
            <person name="Kapitonov V."/>
            <person name="Jurka J."/>
            <person name="Salamov A."/>
            <person name="Shapiro H."/>
            <person name="Schmutz J."/>
            <person name="Grimwood J."/>
            <person name="Lindquist E."/>
            <person name="Lucas S."/>
            <person name="Grigoriev I.V."/>
            <person name="Schmitt R."/>
            <person name="Kirk D."/>
            <person name="Rokhsar D.S."/>
        </authorList>
    </citation>
    <scope>NUCLEOTIDE SEQUENCE [LARGE SCALE GENOMIC DNA]</scope>
    <source>
        <strain evidence="2">f. Nagariensis / Eve</strain>
    </source>
</reference>
<dbReference type="RefSeq" id="XP_002953460.1">
    <property type="nucleotide sequence ID" value="XM_002953414.1"/>
</dbReference>
<protein>
    <submittedName>
        <fullName evidence="1">Uncharacterized protein</fullName>
    </submittedName>
</protein>
<dbReference type="EMBL" id="GL378357">
    <property type="protein sequence ID" value="EFJ45433.1"/>
    <property type="molecule type" value="Genomic_DNA"/>
</dbReference>
<organism evidence="2">
    <name type="scientific">Volvox carteri f. nagariensis</name>
    <dbReference type="NCBI Taxonomy" id="3068"/>
    <lineage>
        <taxon>Eukaryota</taxon>
        <taxon>Viridiplantae</taxon>
        <taxon>Chlorophyta</taxon>
        <taxon>core chlorophytes</taxon>
        <taxon>Chlorophyceae</taxon>
        <taxon>CS clade</taxon>
        <taxon>Chlamydomonadales</taxon>
        <taxon>Volvocaceae</taxon>
        <taxon>Volvox</taxon>
    </lineage>
</organism>
<evidence type="ECO:0000313" key="2">
    <source>
        <dbReference type="Proteomes" id="UP000001058"/>
    </source>
</evidence>
<dbReference type="Proteomes" id="UP000001058">
    <property type="component" value="Unassembled WGS sequence"/>
</dbReference>
<keyword evidence="2" id="KW-1185">Reference proteome</keyword>
<gene>
    <name evidence="1" type="ORF">VOLCADRAFT_94292</name>
</gene>
<accession>D8U441</accession>
<proteinExistence type="predicted"/>
<dbReference type="KEGG" id="vcn:VOLCADRAFT_94292"/>